<evidence type="ECO:0000313" key="2">
    <source>
        <dbReference type="Proteomes" id="UP001153761"/>
    </source>
</evidence>
<sequence>MSRKTKPKFIAMSFTLEERAREILEAEQERTGKNRSFIVRELIWNLAKNKEEAA</sequence>
<reference evidence="1" key="1">
    <citation type="submission" date="2020-09" db="EMBL/GenBank/DDBJ databases">
        <authorList>
            <person name="Blom J."/>
        </authorList>
    </citation>
    <scope>NUCLEOTIDE SEQUENCE</scope>
    <source>
        <strain evidence="1">No.66</strain>
        <plasmid evidence="1">p3</plasmid>
    </source>
</reference>
<dbReference type="Proteomes" id="UP001153761">
    <property type="component" value="Plasmid p3"/>
</dbReference>
<accession>A0AAD1Q746</accession>
<protein>
    <submittedName>
        <fullName evidence="1">Uncharacterized protein</fullName>
    </submittedName>
</protein>
<geneLocation type="plasmid" evidence="1 2">
    <name>p3</name>
</geneLocation>
<keyword evidence="1" id="KW-0614">Plasmid</keyword>
<organism evidence="1 2">
    <name type="scientific">Planktothrix agardhii</name>
    <name type="common">Oscillatoria agardhii</name>
    <dbReference type="NCBI Taxonomy" id="1160"/>
    <lineage>
        <taxon>Bacteria</taxon>
        <taxon>Bacillati</taxon>
        <taxon>Cyanobacteriota</taxon>
        <taxon>Cyanophyceae</taxon>
        <taxon>Oscillatoriophycideae</taxon>
        <taxon>Oscillatoriales</taxon>
        <taxon>Microcoleaceae</taxon>
        <taxon>Planktothrix</taxon>
    </lineage>
</organism>
<dbReference type="AlphaFoldDB" id="A0AAD1Q746"/>
<evidence type="ECO:0000313" key="1">
    <source>
        <dbReference type="EMBL" id="CAD5984840.1"/>
    </source>
</evidence>
<name>A0AAD1Q746_PLAAG</name>
<proteinExistence type="predicted"/>
<dbReference type="EMBL" id="LR882966">
    <property type="protein sequence ID" value="CAD5984840.1"/>
    <property type="molecule type" value="Genomic_DNA"/>
</dbReference>
<gene>
    <name evidence="1" type="ORF">PANO66_04487</name>
</gene>
<dbReference type="RefSeq" id="WP_227358320.1">
    <property type="nucleotide sequence ID" value="NZ_CAJGUZ010000002.1"/>
</dbReference>